<dbReference type="PANTHER" id="PTHR37610">
    <property type="entry name" value="CCHC-TYPE DOMAIN-CONTAINING PROTEIN"/>
    <property type="match status" value="1"/>
</dbReference>
<evidence type="ECO:0000313" key="2">
    <source>
        <dbReference type="EMBL" id="KDO41800.1"/>
    </source>
</evidence>
<evidence type="ECO:0000313" key="3">
    <source>
        <dbReference type="Proteomes" id="UP000027120"/>
    </source>
</evidence>
<gene>
    <name evidence="2" type="ORF">CISIN_1g036396mg</name>
</gene>
<dbReference type="EMBL" id="KK785559">
    <property type="protein sequence ID" value="KDO41800.1"/>
    <property type="molecule type" value="Genomic_DNA"/>
</dbReference>
<evidence type="ECO:0000259" key="1">
    <source>
        <dbReference type="Pfam" id="PF14244"/>
    </source>
</evidence>
<reference evidence="2 3" key="1">
    <citation type="submission" date="2014-04" db="EMBL/GenBank/DDBJ databases">
        <authorList>
            <consortium name="International Citrus Genome Consortium"/>
            <person name="Gmitter F."/>
            <person name="Chen C."/>
            <person name="Farmerie W."/>
            <person name="Harkins T."/>
            <person name="Desany B."/>
            <person name="Mohiuddin M."/>
            <person name="Kodira C."/>
            <person name="Borodovsky M."/>
            <person name="Lomsadze A."/>
            <person name="Burns P."/>
            <person name="Jenkins J."/>
            <person name="Prochnik S."/>
            <person name="Shu S."/>
            <person name="Chapman J."/>
            <person name="Pitluck S."/>
            <person name="Schmutz J."/>
            <person name="Rokhsar D."/>
        </authorList>
    </citation>
    <scope>NUCLEOTIDE SEQUENCE</scope>
</reference>
<protein>
    <recommendedName>
        <fullName evidence="1">Retrotransposon Copia-like N-terminal domain-containing protein</fullName>
    </recommendedName>
</protein>
<dbReference type="InterPro" id="IPR029472">
    <property type="entry name" value="Copia-like_N"/>
</dbReference>
<proteinExistence type="predicted"/>
<dbReference type="PANTHER" id="PTHR37610:SF100">
    <property type="entry name" value="COPIA-LIKE POLYPROTEIN_RETROTRANSPOSON"/>
    <property type="match status" value="1"/>
</dbReference>
<dbReference type="Proteomes" id="UP000027120">
    <property type="component" value="Unassembled WGS sequence"/>
</dbReference>
<organism evidence="2 3">
    <name type="scientific">Citrus sinensis</name>
    <name type="common">Sweet orange</name>
    <name type="synonym">Citrus aurantium var. sinensis</name>
    <dbReference type="NCBI Taxonomy" id="2711"/>
    <lineage>
        <taxon>Eukaryota</taxon>
        <taxon>Viridiplantae</taxon>
        <taxon>Streptophyta</taxon>
        <taxon>Embryophyta</taxon>
        <taxon>Tracheophyta</taxon>
        <taxon>Spermatophyta</taxon>
        <taxon>Magnoliopsida</taxon>
        <taxon>eudicotyledons</taxon>
        <taxon>Gunneridae</taxon>
        <taxon>Pentapetalae</taxon>
        <taxon>rosids</taxon>
        <taxon>malvids</taxon>
        <taxon>Sapindales</taxon>
        <taxon>Rutaceae</taxon>
        <taxon>Aurantioideae</taxon>
        <taxon>Citrus</taxon>
    </lineage>
</organism>
<name>A0A067DJS2_CITSI</name>
<feature type="domain" description="Retrotransposon Copia-like N-terminal" evidence="1">
    <location>
        <begin position="28"/>
        <end position="74"/>
    </location>
</feature>
<keyword evidence="3" id="KW-1185">Reference proteome</keyword>
<dbReference type="AlphaFoldDB" id="A0A067DJS2"/>
<accession>A0A067DJS2</accession>
<dbReference type="Pfam" id="PF14244">
    <property type="entry name" value="Retrotran_gag_3"/>
    <property type="match status" value="1"/>
</dbReference>
<sequence length="116" mass="13168">MHNRQIQAIIESVSSLELSKSLQSFCTHHLDNPGLILVFKPLNGDNYFGWIRAMVRALNSKNKLRFVNGSIKVPSEEVDPEGYATWSRCNDIVHSWIVNSCDPEIADSVTFYFTAH</sequence>